<evidence type="ECO:0000313" key="15">
    <source>
        <dbReference type="EMBL" id="RNI36170.1"/>
    </source>
</evidence>
<dbReference type="PROSITE" id="PS50052">
    <property type="entry name" value="GUANYLATE_KINASE_2"/>
    <property type="match status" value="1"/>
</dbReference>
<dbReference type="HAMAP" id="MF_00328">
    <property type="entry name" value="Guanylate_kinase"/>
    <property type="match status" value="1"/>
</dbReference>
<keyword evidence="6 13" id="KW-0963">Cytoplasm</keyword>
<dbReference type="InterPro" id="IPR008145">
    <property type="entry name" value="GK/Ca_channel_bsu"/>
</dbReference>
<dbReference type="CDD" id="cd00071">
    <property type="entry name" value="GMPK"/>
    <property type="match status" value="1"/>
</dbReference>
<dbReference type="InterPro" id="IPR020590">
    <property type="entry name" value="Guanylate_kinase_CS"/>
</dbReference>
<dbReference type="GO" id="GO:0005524">
    <property type="term" value="F:ATP binding"/>
    <property type="evidence" value="ECO:0007669"/>
    <property type="project" value="UniProtKB-UniRule"/>
</dbReference>
<evidence type="ECO:0000256" key="7">
    <source>
        <dbReference type="ARBA" id="ARBA00022679"/>
    </source>
</evidence>
<keyword evidence="16" id="KW-1185">Reference proteome</keyword>
<dbReference type="Proteomes" id="UP000267223">
    <property type="component" value="Unassembled WGS sequence"/>
</dbReference>
<evidence type="ECO:0000256" key="10">
    <source>
        <dbReference type="ARBA" id="ARBA00022840"/>
    </source>
</evidence>
<keyword evidence="10 13" id="KW-0067">ATP-binding</keyword>
<evidence type="ECO:0000256" key="9">
    <source>
        <dbReference type="ARBA" id="ARBA00022777"/>
    </source>
</evidence>
<feature type="domain" description="Guanylate kinase-like" evidence="14">
    <location>
        <begin position="6"/>
        <end position="186"/>
    </location>
</feature>
<dbReference type="FunFam" id="3.30.63.10:FF:000005">
    <property type="entry name" value="Guanylate kinase"/>
    <property type="match status" value="1"/>
</dbReference>
<evidence type="ECO:0000256" key="12">
    <source>
        <dbReference type="ARBA" id="ARBA00048594"/>
    </source>
</evidence>
<comment type="subcellular location">
    <subcellularLocation>
        <location evidence="2 13">Cytoplasm</location>
    </subcellularLocation>
</comment>
<dbReference type="GO" id="GO:0004385">
    <property type="term" value="F:GMP kinase activity"/>
    <property type="evidence" value="ECO:0007669"/>
    <property type="project" value="UniProtKB-UniRule"/>
</dbReference>
<dbReference type="Gene3D" id="3.40.50.300">
    <property type="entry name" value="P-loop containing nucleotide triphosphate hydrolases"/>
    <property type="match status" value="1"/>
</dbReference>
<organism evidence="15 16">
    <name type="scientific">Hanamia caeni</name>
    <dbReference type="NCBI Taxonomy" id="2294116"/>
    <lineage>
        <taxon>Bacteria</taxon>
        <taxon>Pseudomonadati</taxon>
        <taxon>Bacteroidota</taxon>
        <taxon>Chitinophagia</taxon>
        <taxon>Chitinophagales</taxon>
        <taxon>Chitinophagaceae</taxon>
        <taxon>Hanamia</taxon>
    </lineage>
</organism>
<dbReference type="PANTHER" id="PTHR23117">
    <property type="entry name" value="GUANYLATE KINASE-RELATED"/>
    <property type="match status" value="1"/>
</dbReference>
<reference evidence="15 16" key="1">
    <citation type="submission" date="2018-11" db="EMBL/GenBank/DDBJ databases">
        <title>Draft genome sequence of Ferruginibacter sp. BO-59.</title>
        <authorList>
            <person name="Im W.T."/>
        </authorList>
    </citation>
    <scope>NUCLEOTIDE SEQUENCE [LARGE SCALE GENOMIC DNA]</scope>
    <source>
        <strain evidence="15 16">BO-59</strain>
    </source>
</reference>
<evidence type="ECO:0000256" key="6">
    <source>
        <dbReference type="ARBA" id="ARBA00022490"/>
    </source>
</evidence>
<accession>A0A3M9NED6</accession>
<sequence>MEKKYKKIILITAPSGSGKTSIVNHLMKKFPQLSFSVSATTRQPRKGEKEGVHYYFISEPEFREKIHNKEFLEWEMVYEGKYYGTLKSDIERIWKENKVPVLDIDVQGAIHVQQQYPVNTIAIFIQPPSTEELKRRLKLRGSETDQSLQARLNKSGYEMTFKEHFENIIINEKFENACKEADKIVGDFLNN</sequence>
<dbReference type="SMART" id="SM00072">
    <property type="entry name" value="GuKc"/>
    <property type="match status" value="1"/>
</dbReference>
<keyword evidence="7 13" id="KW-0808">Transferase</keyword>
<dbReference type="OrthoDB" id="9808150at2"/>
<evidence type="ECO:0000256" key="8">
    <source>
        <dbReference type="ARBA" id="ARBA00022741"/>
    </source>
</evidence>
<feature type="binding site" evidence="13">
    <location>
        <begin position="13"/>
        <end position="20"/>
    </location>
    <ligand>
        <name>ATP</name>
        <dbReference type="ChEBI" id="CHEBI:30616"/>
    </ligand>
</feature>
<name>A0A3M9NED6_9BACT</name>
<dbReference type="NCBIfam" id="TIGR03263">
    <property type="entry name" value="guanyl_kin"/>
    <property type="match status" value="1"/>
</dbReference>
<dbReference type="EMBL" id="RJJR01000008">
    <property type="protein sequence ID" value="RNI36170.1"/>
    <property type="molecule type" value="Genomic_DNA"/>
</dbReference>
<dbReference type="AlphaFoldDB" id="A0A3M9NED6"/>
<dbReference type="RefSeq" id="WP_123120723.1">
    <property type="nucleotide sequence ID" value="NZ_RJJR01000008.1"/>
</dbReference>
<evidence type="ECO:0000256" key="13">
    <source>
        <dbReference type="HAMAP-Rule" id="MF_00328"/>
    </source>
</evidence>
<evidence type="ECO:0000256" key="2">
    <source>
        <dbReference type="ARBA" id="ARBA00004496"/>
    </source>
</evidence>
<evidence type="ECO:0000256" key="3">
    <source>
        <dbReference type="ARBA" id="ARBA00005790"/>
    </source>
</evidence>
<evidence type="ECO:0000256" key="4">
    <source>
        <dbReference type="ARBA" id="ARBA00012961"/>
    </source>
</evidence>
<dbReference type="EC" id="2.7.4.8" evidence="4 13"/>
<dbReference type="GO" id="GO:0005829">
    <property type="term" value="C:cytosol"/>
    <property type="evidence" value="ECO:0007669"/>
    <property type="project" value="TreeGrafter"/>
</dbReference>
<dbReference type="PROSITE" id="PS00856">
    <property type="entry name" value="GUANYLATE_KINASE_1"/>
    <property type="match status" value="1"/>
</dbReference>
<evidence type="ECO:0000256" key="11">
    <source>
        <dbReference type="ARBA" id="ARBA00030128"/>
    </source>
</evidence>
<evidence type="ECO:0000259" key="14">
    <source>
        <dbReference type="PROSITE" id="PS50052"/>
    </source>
</evidence>
<comment type="catalytic activity">
    <reaction evidence="12 13">
        <text>GMP + ATP = GDP + ADP</text>
        <dbReference type="Rhea" id="RHEA:20780"/>
        <dbReference type="ChEBI" id="CHEBI:30616"/>
        <dbReference type="ChEBI" id="CHEBI:58115"/>
        <dbReference type="ChEBI" id="CHEBI:58189"/>
        <dbReference type="ChEBI" id="CHEBI:456216"/>
        <dbReference type="EC" id="2.7.4.8"/>
    </reaction>
</comment>
<dbReference type="Gene3D" id="3.30.63.10">
    <property type="entry name" value="Guanylate Kinase phosphate binding domain"/>
    <property type="match status" value="1"/>
</dbReference>
<comment type="function">
    <text evidence="1 13">Essential for recycling GMP and indirectly, cGMP.</text>
</comment>
<evidence type="ECO:0000256" key="5">
    <source>
        <dbReference type="ARBA" id="ARBA00016296"/>
    </source>
</evidence>
<evidence type="ECO:0000256" key="1">
    <source>
        <dbReference type="ARBA" id="ARBA00003531"/>
    </source>
</evidence>
<dbReference type="InterPro" id="IPR017665">
    <property type="entry name" value="Guanylate_kinase"/>
</dbReference>
<gene>
    <name evidence="13" type="primary">gmk</name>
    <name evidence="15" type="ORF">EFY79_10805</name>
</gene>
<dbReference type="SUPFAM" id="SSF52540">
    <property type="entry name" value="P-loop containing nucleoside triphosphate hydrolases"/>
    <property type="match status" value="1"/>
</dbReference>
<protein>
    <recommendedName>
        <fullName evidence="5 13">Guanylate kinase</fullName>
        <ecNumber evidence="4 13">2.7.4.8</ecNumber>
    </recommendedName>
    <alternativeName>
        <fullName evidence="11 13">GMP kinase</fullName>
    </alternativeName>
</protein>
<comment type="caution">
    <text evidence="15">The sequence shown here is derived from an EMBL/GenBank/DDBJ whole genome shotgun (WGS) entry which is preliminary data.</text>
</comment>
<proteinExistence type="inferred from homology"/>
<keyword evidence="8 13" id="KW-0547">Nucleotide-binding</keyword>
<keyword evidence="9 13" id="KW-0418">Kinase</keyword>
<evidence type="ECO:0000313" key="16">
    <source>
        <dbReference type="Proteomes" id="UP000267223"/>
    </source>
</evidence>
<comment type="similarity">
    <text evidence="3 13">Belongs to the guanylate kinase family.</text>
</comment>
<dbReference type="Pfam" id="PF00625">
    <property type="entry name" value="Guanylate_kin"/>
    <property type="match status" value="1"/>
</dbReference>
<dbReference type="InterPro" id="IPR008144">
    <property type="entry name" value="Guanylate_kin-like_dom"/>
</dbReference>
<dbReference type="PANTHER" id="PTHR23117:SF13">
    <property type="entry name" value="GUANYLATE KINASE"/>
    <property type="match status" value="1"/>
</dbReference>
<dbReference type="InterPro" id="IPR027417">
    <property type="entry name" value="P-loop_NTPase"/>
</dbReference>